<name>A0A9N8DAN2_9STRA</name>
<reference evidence="2" key="1">
    <citation type="submission" date="2020-06" db="EMBL/GenBank/DDBJ databases">
        <authorList>
            <consortium name="Plant Systems Biology data submission"/>
        </authorList>
    </citation>
    <scope>NUCLEOTIDE SEQUENCE</scope>
    <source>
        <strain evidence="2">D6</strain>
    </source>
</reference>
<dbReference type="OrthoDB" id="9974332at2759"/>
<evidence type="ECO:0000313" key="2">
    <source>
        <dbReference type="EMBL" id="CAB9497015.1"/>
    </source>
</evidence>
<accession>A0A9N8DAN2</accession>
<protein>
    <submittedName>
        <fullName evidence="2">Uncharacterized protein</fullName>
    </submittedName>
</protein>
<sequence>MTGKQQPVQNELSPLEAHLQKGLLFNRGNDMVRRYAHSDTQPLRHVRFADVRLPRKNPRQPVMKTAFQESTVITRATWFRYQKHCNVTCCAQAVAISLNQDKHRIKNSVDGQDLADLLLFGTAPSPHQQFFASELTDEIIPCLRPGVVIHADSYRGPIARFFKVHRPKITVPYVLITSKTDGGSPIRYFKDRLDTDPLLLAWYGINPNYDNNANHSLFRMMNLGLAGSVLPQQPTMDILMRARNYSNPFGGDKSRWTDPKLWQSARDTTPLLFANFNVHNNALHRQGPWEMACNNRTMTPLDKISCNQQTKATLRETYTAASQYPFGLSPRGNGNDCYRHYELLLNGVIPIVERQREFDALFQDLPVLQLDPQWNYTQGELVELMHDYVHSEQFLNNTFEKGWERLFLEHWRRQILSDSGRVNEIVHDDQGNEYYTAWQYTLYREPLIQQATPERLARLKRKKEQEEEEKRLAPEKHDGAMELETA</sequence>
<organism evidence="2 3">
    <name type="scientific">Seminavis robusta</name>
    <dbReference type="NCBI Taxonomy" id="568900"/>
    <lineage>
        <taxon>Eukaryota</taxon>
        <taxon>Sar</taxon>
        <taxon>Stramenopiles</taxon>
        <taxon>Ochrophyta</taxon>
        <taxon>Bacillariophyta</taxon>
        <taxon>Bacillariophyceae</taxon>
        <taxon>Bacillariophycidae</taxon>
        <taxon>Naviculales</taxon>
        <taxon>Naviculaceae</taxon>
        <taxon>Seminavis</taxon>
    </lineage>
</organism>
<dbReference type="Proteomes" id="UP001153069">
    <property type="component" value="Unassembled WGS sequence"/>
</dbReference>
<dbReference type="AlphaFoldDB" id="A0A9N8DAN2"/>
<feature type="region of interest" description="Disordered" evidence="1">
    <location>
        <begin position="454"/>
        <end position="486"/>
    </location>
</feature>
<keyword evidence="3" id="KW-1185">Reference proteome</keyword>
<feature type="compositionally biased region" description="Basic and acidic residues" evidence="1">
    <location>
        <begin position="463"/>
        <end position="480"/>
    </location>
</feature>
<dbReference type="EMBL" id="CAICTM010000013">
    <property type="protein sequence ID" value="CAB9497015.1"/>
    <property type="molecule type" value="Genomic_DNA"/>
</dbReference>
<evidence type="ECO:0000313" key="3">
    <source>
        <dbReference type="Proteomes" id="UP001153069"/>
    </source>
</evidence>
<evidence type="ECO:0000256" key="1">
    <source>
        <dbReference type="SAM" id="MobiDB-lite"/>
    </source>
</evidence>
<comment type="caution">
    <text evidence="2">The sequence shown here is derived from an EMBL/GenBank/DDBJ whole genome shotgun (WGS) entry which is preliminary data.</text>
</comment>
<proteinExistence type="predicted"/>
<gene>
    <name evidence="2" type="ORF">SEMRO_13_G009730.1</name>
</gene>